<feature type="region of interest" description="Disordered" evidence="1">
    <location>
        <begin position="467"/>
        <end position="523"/>
    </location>
</feature>
<dbReference type="GO" id="GO:0005829">
    <property type="term" value="C:cytosol"/>
    <property type="evidence" value="ECO:0007669"/>
    <property type="project" value="TreeGrafter"/>
</dbReference>
<dbReference type="GO" id="GO:0016192">
    <property type="term" value="P:vesicle-mediated transport"/>
    <property type="evidence" value="ECO:0007669"/>
    <property type="project" value="InterPro"/>
</dbReference>
<feature type="compositionally biased region" description="Pro residues" evidence="1">
    <location>
        <begin position="813"/>
        <end position="823"/>
    </location>
</feature>
<evidence type="ECO:0000313" key="4">
    <source>
        <dbReference type="EMBL" id="POY74825.1"/>
    </source>
</evidence>
<evidence type="ECO:0000313" key="5">
    <source>
        <dbReference type="Proteomes" id="UP000237144"/>
    </source>
</evidence>
<dbReference type="InterPro" id="IPR041545">
    <property type="entry name" value="DUF5601"/>
</dbReference>
<dbReference type="Gene3D" id="1.10.8.10">
    <property type="entry name" value="DNA helicase RuvA subunit, C-terminal domain"/>
    <property type="match status" value="1"/>
</dbReference>
<accession>A0A2S5BDG7</accession>
<dbReference type="Proteomes" id="UP000237144">
    <property type="component" value="Unassembled WGS sequence"/>
</dbReference>
<dbReference type="GO" id="GO:0031267">
    <property type="term" value="F:small GTPase binding"/>
    <property type="evidence" value="ECO:0007669"/>
    <property type="project" value="TreeGrafter"/>
</dbReference>
<dbReference type="GO" id="GO:0030139">
    <property type="term" value="C:endocytic vesicle"/>
    <property type="evidence" value="ECO:0007669"/>
    <property type="project" value="TreeGrafter"/>
</dbReference>
<dbReference type="EMBL" id="PJQD01000021">
    <property type="protein sequence ID" value="POY74825.1"/>
    <property type="molecule type" value="Genomic_DNA"/>
</dbReference>
<feature type="domain" description="VPS9" evidence="3">
    <location>
        <begin position="441"/>
        <end position="634"/>
    </location>
</feature>
<dbReference type="InterPro" id="IPR009060">
    <property type="entry name" value="UBA-like_sf"/>
</dbReference>
<feature type="compositionally biased region" description="Pro residues" evidence="1">
    <location>
        <begin position="505"/>
        <end position="514"/>
    </location>
</feature>
<dbReference type="PANTHER" id="PTHR23101:SF25">
    <property type="entry name" value="GTPASE-ACTIVATING PROTEIN AND VPS9 DOMAIN-CONTAINING PROTEIN 1"/>
    <property type="match status" value="1"/>
</dbReference>
<feature type="region of interest" description="Disordered" evidence="1">
    <location>
        <begin position="757"/>
        <end position="845"/>
    </location>
</feature>
<reference evidence="4 5" key="1">
    <citation type="journal article" date="2018" name="Front. Microbiol.">
        <title>Prospects for Fungal Bioremediation of Acidic Radioactive Waste Sites: Characterization and Genome Sequence of Rhodotorula taiwanensis MD1149.</title>
        <authorList>
            <person name="Tkavc R."/>
            <person name="Matrosova V.Y."/>
            <person name="Grichenko O.E."/>
            <person name="Gostincar C."/>
            <person name="Volpe R.P."/>
            <person name="Klimenkova P."/>
            <person name="Gaidamakova E.K."/>
            <person name="Zhou C.E."/>
            <person name="Stewart B.J."/>
            <person name="Lyman M.G."/>
            <person name="Malfatti S.A."/>
            <person name="Rubinfeld B."/>
            <person name="Courtot M."/>
            <person name="Singh J."/>
            <person name="Dalgard C.L."/>
            <person name="Hamilton T."/>
            <person name="Frey K.G."/>
            <person name="Gunde-Cimerman N."/>
            <person name="Dugan L."/>
            <person name="Daly M.J."/>
        </authorList>
    </citation>
    <scope>NUCLEOTIDE SEQUENCE [LARGE SCALE GENOMIC DNA]</scope>
    <source>
        <strain evidence="4 5">MD1149</strain>
    </source>
</reference>
<dbReference type="Pfam" id="PF18151">
    <property type="entry name" value="DUF5601"/>
    <property type="match status" value="1"/>
</dbReference>
<feature type="compositionally biased region" description="Polar residues" evidence="1">
    <location>
        <begin position="156"/>
        <end position="166"/>
    </location>
</feature>
<evidence type="ECO:0000259" key="3">
    <source>
        <dbReference type="PROSITE" id="PS51205"/>
    </source>
</evidence>
<feature type="region of interest" description="Disordered" evidence="1">
    <location>
        <begin position="653"/>
        <end position="699"/>
    </location>
</feature>
<sequence length="906" mass="97148">MPGGSDEDATAPESLPDLSSLAITRDDAPVVIAANDEEPTTTQDDATPAEVPQLSGEAEDVNDIWASVPRREGTAEGNSAGAAGGYHPGYTHTPPAPAIDLNDLDPFAPIQGTLGSTVRRESRLELMDNSESDKETNSPTEAERLRHEQEERLGQEQPSASGSGFSLGNMLRSLGGTPTKDRSASTGTPPPPPLPLPDVGIAEPVKASTSADSQPAVSSSPAQPGPSGLAKPLASIASVFRSSARPSPAGSDRGSPQPGSSPPREKGGFFAAIAGAGASAATGKGKEKERESVEKADDLDEKRSEEPLGEKGKRNKRGDEPVFDFNRFLEQMRSRSADPIAKYLRSFLKEFARRPPVSTNDQVRVINDFLDFIAGKMRQADPWKSLLDVDWRDDPERAEAEFDLALEAMEKLVMNRLWHLTFSPALDLAAFPGNMSPSGDVERDDVLRQRIRLFSWIEPKHLDLPIPSRLDTPAASTPEPGSPKVDERPADPPDSEATGSHRKPSPPPKPPASPSPAKSNRKQVQSFLNFAQSELCKMNQYKAPRDKLICVLNCCKVIFGLMKHVAIGEQGADTFIPFLIYVVIKANPEHLVSNLQYIQRFRNPEKLSGEGGYYLSSLTAAISFIESLDASALSNITQEEFEAHVAAAVKQIASEEPPPPVPPRDEKLRPPPRDPTATSSDLLQPTEGGGSASLLTAGDSSSAADREVVSALAQSASFPQSVRDSLMRGTENVERAMSKPLGALARIFEQLEETANEITGQTSSGQPRTMQVPPAPYPPTPGAQPSPDAYPGMQARPAVSKRRSYHQGGGPGLSPPTRPPLLPLPSSTGSLQHAGPPPNMAMYAAPDTSDDAVLQEIDRQHEEARQASLETLQSIFPEAEREVLEMVLLSNSGDMGKTIDSMLEMS</sequence>
<dbReference type="SUPFAM" id="SSF46934">
    <property type="entry name" value="UBA-like"/>
    <property type="match status" value="1"/>
</dbReference>
<feature type="compositionally biased region" description="Acidic residues" evidence="1">
    <location>
        <begin position="1"/>
        <end position="10"/>
    </location>
</feature>
<dbReference type="Pfam" id="PF02845">
    <property type="entry name" value="CUE"/>
    <property type="match status" value="1"/>
</dbReference>
<feature type="compositionally biased region" description="Basic and acidic residues" evidence="1">
    <location>
        <begin position="663"/>
        <end position="672"/>
    </location>
</feature>
<feature type="compositionally biased region" description="Low complexity" evidence="1">
    <location>
        <begin position="208"/>
        <end position="230"/>
    </location>
</feature>
<feature type="domain" description="CUE" evidence="2">
    <location>
        <begin position="864"/>
        <end position="906"/>
    </location>
</feature>
<feature type="compositionally biased region" description="Basic and acidic residues" evidence="1">
    <location>
        <begin position="118"/>
        <end position="154"/>
    </location>
</feature>
<feature type="compositionally biased region" description="Basic and acidic residues" evidence="1">
    <location>
        <begin position="284"/>
        <end position="320"/>
    </location>
</feature>
<feature type="compositionally biased region" description="Low complexity" evidence="1">
    <location>
        <begin position="268"/>
        <end position="283"/>
    </location>
</feature>
<evidence type="ECO:0000256" key="1">
    <source>
        <dbReference type="SAM" id="MobiDB-lite"/>
    </source>
</evidence>
<organism evidence="4 5">
    <name type="scientific">Rhodotorula taiwanensis</name>
    <dbReference type="NCBI Taxonomy" id="741276"/>
    <lineage>
        <taxon>Eukaryota</taxon>
        <taxon>Fungi</taxon>
        <taxon>Dikarya</taxon>
        <taxon>Basidiomycota</taxon>
        <taxon>Pucciniomycotina</taxon>
        <taxon>Microbotryomycetes</taxon>
        <taxon>Sporidiobolales</taxon>
        <taxon>Sporidiobolaceae</taxon>
        <taxon>Rhodotorula</taxon>
    </lineage>
</organism>
<dbReference type="PANTHER" id="PTHR23101">
    <property type="entry name" value="RAB GDP/GTP EXCHANGE FACTOR"/>
    <property type="match status" value="1"/>
</dbReference>
<keyword evidence="5" id="KW-1185">Reference proteome</keyword>
<dbReference type="GO" id="GO:0005085">
    <property type="term" value="F:guanyl-nucleotide exchange factor activity"/>
    <property type="evidence" value="ECO:0007669"/>
    <property type="project" value="InterPro"/>
</dbReference>
<evidence type="ECO:0008006" key="6">
    <source>
        <dbReference type="Google" id="ProtNLM"/>
    </source>
</evidence>
<comment type="caution">
    <text evidence="4">The sequence shown here is derived from an EMBL/GenBank/DDBJ whole genome shotgun (WGS) entry which is preliminary data.</text>
</comment>
<dbReference type="SMART" id="SM00167">
    <property type="entry name" value="VPS9"/>
    <property type="match status" value="1"/>
</dbReference>
<gene>
    <name evidence="4" type="ORF">BMF94_2098</name>
</gene>
<feature type="compositionally biased region" description="Pro residues" evidence="1">
    <location>
        <begin position="773"/>
        <end position="784"/>
    </location>
</feature>
<dbReference type="Gene3D" id="1.10.246.120">
    <property type="match status" value="1"/>
</dbReference>
<dbReference type="STRING" id="741276.A0A2S5BDG7"/>
<dbReference type="SUPFAM" id="SSF109993">
    <property type="entry name" value="VPS9 domain"/>
    <property type="match status" value="1"/>
</dbReference>
<dbReference type="InterPro" id="IPR045046">
    <property type="entry name" value="Vps9-like"/>
</dbReference>
<dbReference type="AlphaFoldDB" id="A0A2S5BDG7"/>
<protein>
    <recommendedName>
        <fullName evidence="6">VPS9 domain-containing protein</fullName>
    </recommendedName>
</protein>
<dbReference type="InterPro" id="IPR003892">
    <property type="entry name" value="CUE"/>
</dbReference>
<feature type="compositionally biased region" description="Polar residues" evidence="1">
    <location>
        <begin position="757"/>
        <end position="769"/>
    </location>
</feature>
<dbReference type="InterPro" id="IPR037191">
    <property type="entry name" value="VPS9_dom_sf"/>
</dbReference>
<dbReference type="GO" id="GO:0043130">
    <property type="term" value="F:ubiquitin binding"/>
    <property type="evidence" value="ECO:0007669"/>
    <property type="project" value="InterPro"/>
</dbReference>
<name>A0A2S5BDG7_9BASI</name>
<dbReference type="PROSITE" id="PS51140">
    <property type="entry name" value="CUE"/>
    <property type="match status" value="1"/>
</dbReference>
<dbReference type="OrthoDB" id="300289at2759"/>
<dbReference type="Pfam" id="PF02204">
    <property type="entry name" value="VPS9"/>
    <property type="match status" value="1"/>
</dbReference>
<evidence type="ECO:0000259" key="2">
    <source>
        <dbReference type="PROSITE" id="PS51140"/>
    </source>
</evidence>
<feature type="region of interest" description="Disordered" evidence="1">
    <location>
        <begin position="1"/>
        <end position="320"/>
    </location>
</feature>
<dbReference type="PROSITE" id="PS51205">
    <property type="entry name" value="VPS9"/>
    <property type="match status" value="1"/>
</dbReference>
<dbReference type="Gene3D" id="1.20.1050.80">
    <property type="entry name" value="VPS9 domain"/>
    <property type="match status" value="1"/>
</dbReference>
<dbReference type="InterPro" id="IPR003123">
    <property type="entry name" value="VPS9"/>
</dbReference>
<proteinExistence type="predicted"/>